<dbReference type="Pfam" id="PF01400">
    <property type="entry name" value="Astacin"/>
    <property type="match status" value="1"/>
</dbReference>
<reference evidence="3" key="1">
    <citation type="journal article" date="2020" name="Stud. Mycol.">
        <title>101 Dothideomycetes genomes: a test case for predicting lifestyles and emergence of pathogens.</title>
        <authorList>
            <person name="Haridas S."/>
            <person name="Albert R."/>
            <person name="Binder M."/>
            <person name="Bloem J."/>
            <person name="Labutti K."/>
            <person name="Salamov A."/>
            <person name="Andreopoulos B."/>
            <person name="Baker S."/>
            <person name="Barry K."/>
            <person name="Bills G."/>
            <person name="Bluhm B."/>
            <person name="Cannon C."/>
            <person name="Castanera R."/>
            <person name="Culley D."/>
            <person name="Daum C."/>
            <person name="Ezra D."/>
            <person name="Gonzalez J."/>
            <person name="Henrissat B."/>
            <person name="Kuo A."/>
            <person name="Liang C."/>
            <person name="Lipzen A."/>
            <person name="Lutzoni F."/>
            <person name="Magnuson J."/>
            <person name="Mondo S."/>
            <person name="Nolan M."/>
            <person name="Ohm R."/>
            <person name="Pangilinan J."/>
            <person name="Park H.-J."/>
            <person name="Ramirez L."/>
            <person name="Alfaro M."/>
            <person name="Sun H."/>
            <person name="Tritt A."/>
            <person name="Yoshinaga Y."/>
            <person name="Zwiers L.-H."/>
            <person name="Turgeon B."/>
            <person name="Goodwin S."/>
            <person name="Spatafora J."/>
            <person name="Crous P."/>
            <person name="Grigoriev I."/>
        </authorList>
    </citation>
    <scope>NUCLEOTIDE SEQUENCE</scope>
    <source>
        <strain evidence="3">CBS 130266</strain>
    </source>
</reference>
<evidence type="ECO:0000313" key="3">
    <source>
        <dbReference type="EMBL" id="KAF2427124.1"/>
    </source>
</evidence>
<dbReference type="GO" id="GO:0006508">
    <property type="term" value="P:proteolysis"/>
    <property type="evidence" value="ECO:0007669"/>
    <property type="project" value="UniProtKB-KW"/>
</dbReference>
<organism evidence="3 4">
    <name type="scientific">Tothia fuscella</name>
    <dbReference type="NCBI Taxonomy" id="1048955"/>
    <lineage>
        <taxon>Eukaryota</taxon>
        <taxon>Fungi</taxon>
        <taxon>Dikarya</taxon>
        <taxon>Ascomycota</taxon>
        <taxon>Pezizomycotina</taxon>
        <taxon>Dothideomycetes</taxon>
        <taxon>Pleosporomycetidae</taxon>
        <taxon>Venturiales</taxon>
        <taxon>Cylindrosympodiaceae</taxon>
        <taxon>Tothia</taxon>
    </lineage>
</organism>
<dbReference type="GO" id="GO:0046872">
    <property type="term" value="F:metal ion binding"/>
    <property type="evidence" value="ECO:0007669"/>
    <property type="project" value="UniProtKB-KW"/>
</dbReference>
<gene>
    <name evidence="3" type="ORF">EJ08DRAFT_681096</name>
</gene>
<evidence type="ECO:0000313" key="4">
    <source>
        <dbReference type="Proteomes" id="UP000800235"/>
    </source>
</evidence>
<dbReference type="AlphaFoldDB" id="A0A9P4NLR2"/>
<dbReference type="InterPro" id="IPR001506">
    <property type="entry name" value="Peptidase_M12A"/>
</dbReference>
<evidence type="ECO:0000256" key="1">
    <source>
        <dbReference type="RuleBase" id="RU361183"/>
    </source>
</evidence>
<evidence type="ECO:0000259" key="2">
    <source>
        <dbReference type="Pfam" id="PF01400"/>
    </source>
</evidence>
<keyword evidence="1" id="KW-0482">Metalloprotease</keyword>
<name>A0A9P4NLR2_9PEZI</name>
<dbReference type="GO" id="GO:0004222">
    <property type="term" value="F:metalloendopeptidase activity"/>
    <property type="evidence" value="ECO:0007669"/>
    <property type="project" value="UniProtKB-UniRule"/>
</dbReference>
<comment type="caution">
    <text evidence="3">The sequence shown here is derived from an EMBL/GenBank/DDBJ whole genome shotgun (WGS) entry which is preliminary data.</text>
</comment>
<feature type="domain" description="Peptidase M12A" evidence="2">
    <location>
        <begin position="13"/>
        <end position="47"/>
    </location>
</feature>
<dbReference type="Proteomes" id="UP000800235">
    <property type="component" value="Unassembled WGS sequence"/>
</dbReference>
<sequence>MDPDVWANDQQRATAVVHELGHVMGLHHEHQRHDAAAHVKFNCPEVRGYAEAKKIILEKRRLPADSDYFDKMQCTDVDEASAPDDRMTFREFYNYKTVGNFDWKSVMLYTSKSGASRGAVVLEKVEGGGTWGWNYEPSEGDVAAVKLLYPDVTPQGGGRPSKPPK</sequence>
<keyword evidence="1" id="KW-0862">Zinc</keyword>
<dbReference type="InterPro" id="IPR024079">
    <property type="entry name" value="MetalloPept_cat_dom_sf"/>
</dbReference>
<protein>
    <recommendedName>
        <fullName evidence="1">Metalloendopeptidase</fullName>
        <ecNumber evidence="1">3.4.24.-</ecNumber>
    </recommendedName>
</protein>
<comment type="cofactor">
    <cofactor evidence="1">
        <name>Zn(2+)</name>
        <dbReference type="ChEBI" id="CHEBI:29105"/>
    </cofactor>
    <text evidence="1">Binds 1 zinc ion per subunit.</text>
</comment>
<keyword evidence="1" id="KW-0645">Protease</keyword>
<dbReference type="SUPFAM" id="SSF55486">
    <property type="entry name" value="Metalloproteases ('zincins'), catalytic domain"/>
    <property type="match status" value="1"/>
</dbReference>
<dbReference type="Gene3D" id="3.40.390.10">
    <property type="entry name" value="Collagenase (Catalytic Domain)"/>
    <property type="match status" value="1"/>
</dbReference>
<proteinExistence type="predicted"/>
<dbReference type="OrthoDB" id="291007at2759"/>
<dbReference type="EC" id="3.4.24.-" evidence="1"/>
<keyword evidence="1" id="KW-0479">Metal-binding</keyword>
<accession>A0A9P4NLR2</accession>
<dbReference type="EMBL" id="MU007062">
    <property type="protein sequence ID" value="KAF2427124.1"/>
    <property type="molecule type" value="Genomic_DNA"/>
</dbReference>
<keyword evidence="1" id="KW-0378">Hydrolase</keyword>
<keyword evidence="4" id="KW-1185">Reference proteome</keyword>
<dbReference type="PRINTS" id="PR00480">
    <property type="entry name" value="ASTACIN"/>
</dbReference>